<evidence type="ECO:0000256" key="4">
    <source>
        <dbReference type="ARBA" id="ARBA00023154"/>
    </source>
</evidence>
<dbReference type="InterPro" id="IPR009006">
    <property type="entry name" value="Ala_racemase/Decarboxylase_C"/>
</dbReference>
<reference evidence="11 12" key="1">
    <citation type="submission" date="2016-10" db="EMBL/GenBank/DDBJ databases">
        <authorList>
            <person name="de Groot N.N."/>
        </authorList>
    </citation>
    <scope>NUCLEOTIDE SEQUENCE [LARGE SCALE GENOMIC DNA]</scope>
    <source>
        <strain evidence="11 12">CGMCC 4.5739</strain>
    </source>
</reference>
<dbReference type="InterPro" id="IPR000183">
    <property type="entry name" value="Orn/DAP/Arg_de-COase"/>
</dbReference>
<dbReference type="SUPFAM" id="SSF50621">
    <property type="entry name" value="Alanine racemase C-terminal domain-like"/>
    <property type="match status" value="1"/>
</dbReference>
<protein>
    <submittedName>
        <fullName evidence="11">Diaminopimelate decarboxylase</fullName>
    </submittedName>
</protein>
<dbReference type="GO" id="GO:0009089">
    <property type="term" value="P:lysine biosynthetic process via diaminopimelate"/>
    <property type="evidence" value="ECO:0007669"/>
    <property type="project" value="InterPro"/>
</dbReference>
<evidence type="ECO:0000256" key="5">
    <source>
        <dbReference type="ARBA" id="ARBA00023239"/>
    </source>
</evidence>
<evidence type="ECO:0000256" key="3">
    <source>
        <dbReference type="ARBA" id="ARBA00022898"/>
    </source>
</evidence>
<dbReference type="Proteomes" id="UP000199207">
    <property type="component" value="Unassembled WGS sequence"/>
</dbReference>
<dbReference type="Pfam" id="PF02784">
    <property type="entry name" value="Orn_Arg_deC_N"/>
    <property type="match status" value="1"/>
</dbReference>
<dbReference type="PRINTS" id="PR01181">
    <property type="entry name" value="DAPDCRBXLASE"/>
</dbReference>
<keyword evidence="2" id="KW-0210">Decarboxylase</keyword>
<evidence type="ECO:0000259" key="9">
    <source>
        <dbReference type="Pfam" id="PF00278"/>
    </source>
</evidence>
<dbReference type="InterPro" id="IPR029066">
    <property type="entry name" value="PLP-binding_barrel"/>
</dbReference>
<dbReference type="Pfam" id="PF00278">
    <property type="entry name" value="Orn_DAP_Arg_deC"/>
    <property type="match status" value="1"/>
</dbReference>
<name>A0A1I1MSX4_9ACTN</name>
<dbReference type="PANTHER" id="PTHR43727">
    <property type="entry name" value="DIAMINOPIMELATE DECARBOXYLASE"/>
    <property type="match status" value="1"/>
</dbReference>
<keyword evidence="4" id="KW-0028">Amino-acid biosynthesis</keyword>
<comment type="cofactor">
    <cofactor evidence="1 6">
        <name>pyridoxal 5'-phosphate</name>
        <dbReference type="ChEBI" id="CHEBI:597326"/>
    </cofactor>
</comment>
<dbReference type="InterPro" id="IPR022644">
    <property type="entry name" value="De-COase2_N"/>
</dbReference>
<evidence type="ECO:0000256" key="8">
    <source>
        <dbReference type="SAM" id="MobiDB-lite"/>
    </source>
</evidence>
<dbReference type="InterPro" id="IPR022643">
    <property type="entry name" value="De-COase2_C"/>
</dbReference>
<comment type="similarity">
    <text evidence="7">Belongs to the Orn/Lys/Arg decarboxylase class-II family.</text>
</comment>
<dbReference type="PRINTS" id="PR01179">
    <property type="entry name" value="ODADCRBXLASE"/>
</dbReference>
<dbReference type="InterPro" id="IPR002986">
    <property type="entry name" value="DAP_deCOOHase_LysA"/>
</dbReference>
<feature type="domain" description="Orn/DAP/Arg decarboxylase 2 C-terminal" evidence="9">
    <location>
        <begin position="60"/>
        <end position="409"/>
    </location>
</feature>
<dbReference type="Gene3D" id="3.20.20.10">
    <property type="entry name" value="Alanine racemase"/>
    <property type="match status" value="1"/>
</dbReference>
<dbReference type="EMBL" id="FOLM01000007">
    <property type="protein sequence ID" value="SFC88527.1"/>
    <property type="molecule type" value="Genomic_DNA"/>
</dbReference>
<dbReference type="AlphaFoldDB" id="A0A1I1MSX4"/>
<feature type="region of interest" description="Disordered" evidence="8">
    <location>
        <begin position="1"/>
        <end position="27"/>
    </location>
</feature>
<evidence type="ECO:0000256" key="7">
    <source>
        <dbReference type="RuleBase" id="RU003737"/>
    </source>
</evidence>
<proteinExistence type="inferred from homology"/>
<keyword evidence="5" id="KW-0456">Lyase</keyword>
<evidence type="ECO:0000256" key="1">
    <source>
        <dbReference type="ARBA" id="ARBA00001933"/>
    </source>
</evidence>
<feature type="modified residue" description="N6-(pyridoxal phosphate)lysine" evidence="6">
    <location>
        <position position="89"/>
    </location>
</feature>
<keyword evidence="12" id="KW-1185">Reference proteome</keyword>
<keyword evidence="3 6" id="KW-0663">Pyridoxal phosphate</keyword>
<feature type="active site" description="Proton donor" evidence="6">
    <location>
        <position position="382"/>
    </location>
</feature>
<dbReference type="STRING" id="910347.SAMN05421773_10748"/>
<sequence length="476" mass="50048">MSSPDTTSPDTTSPETPGTPGANAGPGILDVAAVTEAMRGTSVQGIGYRELAERFGTPLYVYDGDLLTATVTGLRRALHPALEVFYSLKANPNISVFAALRAGGARAEVSSLVELRTALAAGTEPENILFLGPGKSEEELAACLDTGVYAVVCESFAELDRTERLAAARRIRQRVLLRVNPALAISGSRLTMGGKPRQFGIDEAQVLAAGDLTTRYRHADVAGIQVYLGTRILDAGVLGKNTRYILDLAERISAATGIRLDAVDIGGGLGVPYFDGEAELGPAEAGREINPLLDAFTAAHPRTRLIMESGRYLAARAGVYVLGVRYVKESLGERFAVADGGTHHHMAAVGIGSFVKRNFPAVLLSDREAGEPRPWNVTGPLCTPNDSLLKQAELPDLVPGDLLGVLNSGAYGPSASPGLFLSHGFPAEVLVTGGRAHLVRERDRPEDLLRPQRLVTAAGPAGAAVVPAADRGGLPR</sequence>
<evidence type="ECO:0000313" key="12">
    <source>
        <dbReference type="Proteomes" id="UP000199207"/>
    </source>
</evidence>
<keyword evidence="4" id="KW-0457">Lysine biosynthesis</keyword>
<organism evidence="11 12">
    <name type="scientific">Streptomyces aidingensis</name>
    <dbReference type="NCBI Taxonomy" id="910347"/>
    <lineage>
        <taxon>Bacteria</taxon>
        <taxon>Bacillati</taxon>
        <taxon>Actinomycetota</taxon>
        <taxon>Actinomycetes</taxon>
        <taxon>Kitasatosporales</taxon>
        <taxon>Streptomycetaceae</taxon>
        <taxon>Streptomyces</taxon>
    </lineage>
</organism>
<evidence type="ECO:0000259" key="10">
    <source>
        <dbReference type="Pfam" id="PF02784"/>
    </source>
</evidence>
<dbReference type="SUPFAM" id="SSF51419">
    <property type="entry name" value="PLP-binding barrel"/>
    <property type="match status" value="1"/>
</dbReference>
<evidence type="ECO:0000256" key="2">
    <source>
        <dbReference type="ARBA" id="ARBA00022793"/>
    </source>
</evidence>
<dbReference type="PANTHER" id="PTHR43727:SF2">
    <property type="entry name" value="GROUP IV DECARBOXYLASE"/>
    <property type="match status" value="1"/>
</dbReference>
<evidence type="ECO:0000256" key="6">
    <source>
        <dbReference type="PIRSR" id="PIRSR600183-50"/>
    </source>
</evidence>
<accession>A0A1I1MSX4</accession>
<dbReference type="Gene3D" id="2.40.37.10">
    <property type="entry name" value="Lyase, Ornithine Decarboxylase, Chain A, domain 1"/>
    <property type="match status" value="1"/>
</dbReference>
<dbReference type="GO" id="GO:0008836">
    <property type="term" value="F:diaminopimelate decarboxylase activity"/>
    <property type="evidence" value="ECO:0007669"/>
    <property type="project" value="InterPro"/>
</dbReference>
<feature type="domain" description="Orn/DAP/Arg decarboxylase 2 N-terminal" evidence="10">
    <location>
        <begin position="76"/>
        <end position="315"/>
    </location>
</feature>
<gene>
    <name evidence="11" type="ORF">SAMN05421773_10748</name>
</gene>
<evidence type="ECO:0000313" key="11">
    <source>
        <dbReference type="EMBL" id="SFC88527.1"/>
    </source>
</evidence>